<dbReference type="EMBL" id="CZPT02001254">
    <property type="protein sequence ID" value="SCU69585.1"/>
    <property type="molecule type" value="Genomic_DNA"/>
</dbReference>
<proteinExistence type="predicted"/>
<evidence type="ECO:0000256" key="1">
    <source>
        <dbReference type="SAM" id="MobiDB-lite"/>
    </source>
</evidence>
<dbReference type="SUPFAM" id="SSF48452">
    <property type="entry name" value="TPR-like"/>
    <property type="match status" value="1"/>
</dbReference>
<sequence length="796" mass="86685">MEPMEQPPEQMLDVIRRAYDSVYLYGNCYAGIKVATSALNSGCVDECDLSVSENTAASSTEHSGGLSGVRLSDSSTQSCKTNNSSLAVASTKAQRGSTSMSNSVLGALGSGANVKDATVPMTFNRLQEFHLLLLRAEGYSGVRQHEKALKDAEAAIRISGGRSAEAHFILGRELLRLYRLEESVAAFQTAELLLPALAVDGVPFPRETDDEEFWAQRGYRLQDAEELKLKRLEVEAEEQQARAWRALECNSSGNAAGTRQRFLEPPFLALKDVKCGYPNLMKWRQLSREAGALLSAHTSHVFSGSYLQPTMAFMERRISSVRNGSVVCIHNTTSYPLKWVGSWFPDCGFHANMTFPQVIESGNCGVALLQPKGWGGYVGYVCYRVAECGICCFFCVESTFMGSVRCGVRFSSPYRIEELGDGDPDDAALKEFMNFKLPNSSVWLPSHTTAPPVNRRLKAWSAVSEGNRSSVFTVAEVLPIGLRAVELLTALEYAGPMVLKKLSAVSQRYRSLVNGLPPPMFHSPGRILYPDYCLRGDRVRSPWTVLDQDTVRWFFLNEGIVGNRERCVLADSTHMTSGILRFTREKGGSMDAKVYYGDGCSLIAQVKGSWIPFSSTLSFISSTGRTFATCYLNHSSQLTLSWGSAGAKSKPEDVEYVMERREARAETGNWRSASAVGKVAGPMGVTGGDDTSGTRSRVGRSSGQGSTNSHSSNTGTRFGAVEAYTVRRVSRRGGDSAIELSSSGAGGGETMGEVIFSTAKGGTPMKGASICEVHLYPGVDALLLSLMAYCRFNWEQ</sequence>
<keyword evidence="3" id="KW-1185">Reference proteome</keyword>
<evidence type="ECO:0000313" key="3">
    <source>
        <dbReference type="Proteomes" id="UP000195570"/>
    </source>
</evidence>
<dbReference type="GeneID" id="92375091"/>
<dbReference type="AlphaFoldDB" id="A0A1G4IBC1"/>
<dbReference type="RefSeq" id="XP_067080534.1">
    <property type="nucleotide sequence ID" value="XM_067224433.1"/>
</dbReference>
<dbReference type="Gene3D" id="1.25.40.10">
    <property type="entry name" value="Tetratricopeptide repeat domain"/>
    <property type="match status" value="1"/>
</dbReference>
<feature type="region of interest" description="Disordered" evidence="1">
    <location>
        <begin position="679"/>
        <end position="717"/>
    </location>
</feature>
<dbReference type="InterPro" id="IPR011990">
    <property type="entry name" value="TPR-like_helical_dom_sf"/>
</dbReference>
<evidence type="ECO:0000313" key="2">
    <source>
        <dbReference type="EMBL" id="SCU69585.1"/>
    </source>
</evidence>
<name>A0A1G4IBC1_TRYEQ</name>
<protein>
    <submittedName>
        <fullName evidence="2">Uncharacterized protein</fullName>
    </submittedName>
</protein>
<organism evidence="2 3">
    <name type="scientific">Trypanosoma equiperdum</name>
    <dbReference type="NCBI Taxonomy" id="5694"/>
    <lineage>
        <taxon>Eukaryota</taxon>
        <taxon>Discoba</taxon>
        <taxon>Euglenozoa</taxon>
        <taxon>Kinetoplastea</taxon>
        <taxon>Metakinetoplastina</taxon>
        <taxon>Trypanosomatida</taxon>
        <taxon>Trypanosomatidae</taxon>
        <taxon>Trypanosoma</taxon>
    </lineage>
</organism>
<comment type="caution">
    <text evidence="2">The sequence shown here is derived from an EMBL/GenBank/DDBJ whole genome shotgun (WGS) entry which is preliminary data.</text>
</comment>
<reference evidence="2" key="1">
    <citation type="submission" date="2016-09" db="EMBL/GenBank/DDBJ databases">
        <authorList>
            <person name="Hebert L."/>
            <person name="Moumen B."/>
        </authorList>
    </citation>
    <scope>NUCLEOTIDE SEQUENCE [LARGE SCALE GENOMIC DNA]</scope>
    <source>
        <strain evidence="2">OVI</strain>
    </source>
</reference>
<dbReference type="Proteomes" id="UP000195570">
    <property type="component" value="Unassembled WGS sequence"/>
</dbReference>
<accession>A0A1G4IBC1</accession>
<feature type="compositionally biased region" description="Low complexity" evidence="1">
    <location>
        <begin position="691"/>
        <end position="716"/>
    </location>
</feature>
<gene>
    <name evidence="2" type="ORF">TEOVI_000115100</name>
</gene>
<dbReference type="VEuPathDB" id="TriTrypDB:TEOVI_000115100"/>